<evidence type="ECO:0000256" key="1">
    <source>
        <dbReference type="SAM" id="SignalP"/>
    </source>
</evidence>
<reference evidence="3" key="1">
    <citation type="submission" date="2015-09" db="EMBL/GenBank/DDBJ databases">
        <title>Complete sequence of Algoriphagus sp. M8-2.</title>
        <authorList>
            <person name="Shintani M."/>
        </authorList>
    </citation>
    <scope>NUCLEOTIDE SEQUENCE [LARGE SCALE GENOMIC DNA]</scope>
    <source>
        <strain evidence="3">M8-2</strain>
    </source>
</reference>
<dbReference type="KEGG" id="alm:AO498_08410"/>
<feature type="signal peptide" evidence="1">
    <location>
        <begin position="1"/>
        <end position="26"/>
    </location>
</feature>
<reference evidence="2 3" key="2">
    <citation type="journal article" date="2016" name="Genome Announc.">
        <title>Complete Genome Sequence of Algoriphagus sp. Strain M8-2, Isolated from a Brackish Lake.</title>
        <authorList>
            <person name="Muraguchi Y."/>
            <person name="Kushimoto K."/>
            <person name="Ohtsubo Y."/>
            <person name="Suzuki T."/>
            <person name="Dohra H."/>
            <person name="Kimbara K."/>
            <person name="Shintani M."/>
        </authorList>
    </citation>
    <scope>NUCLEOTIDE SEQUENCE [LARGE SCALE GENOMIC DNA]</scope>
    <source>
        <strain evidence="2 3">M8-2</strain>
    </source>
</reference>
<feature type="chain" id="PRO_5007494475" evidence="1">
    <location>
        <begin position="27"/>
        <end position="164"/>
    </location>
</feature>
<sequence>MKNLSFLFAAFLFLFFGITSSYSQSAKDISIKYNINAEAIFNGGNVEEYSRLSDNNRGASGNGKPSDFESEAYISKFINWEIVDTGNHQEVYQIKFLDFPWTGNIEAFAKNPIPGGGRKAKVKVEDTSGEGSVKYTIRFTIKSAVTGETKTFELDPKIRITTTP</sequence>
<evidence type="ECO:0000313" key="2">
    <source>
        <dbReference type="EMBL" id="AMQ56435.1"/>
    </source>
</evidence>
<keyword evidence="3" id="KW-1185">Reference proteome</keyword>
<protein>
    <submittedName>
        <fullName evidence="2">Uncharacterized protein</fullName>
    </submittedName>
</protein>
<keyword evidence="1" id="KW-0732">Signal</keyword>
<dbReference type="EMBL" id="CP012836">
    <property type="protein sequence ID" value="AMQ56435.1"/>
    <property type="molecule type" value="Genomic_DNA"/>
</dbReference>
<organism evidence="2 3">
    <name type="scientific">Algoriphagus sanaruensis</name>
    <dbReference type="NCBI Taxonomy" id="1727163"/>
    <lineage>
        <taxon>Bacteria</taxon>
        <taxon>Pseudomonadati</taxon>
        <taxon>Bacteroidota</taxon>
        <taxon>Cytophagia</taxon>
        <taxon>Cytophagales</taxon>
        <taxon>Cyclobacteriaceae</taxon>
        <taxon>Algoriphagus</taxon>
    </lineage>
</organism>
<dbReference type="AlphaFoldDB" id="A0A142EMT0"/>
<dbReference type="STRING" id="1727163.AO498_08410"/>
<dbReference type="PATRIC" id="fig|1727163.4.peg.1752"/>
<dbReference type="Proteomes" id="UP000073816">
    <property type="component" value="Chromosome"/>
</dbReference>
<evidence type="ECO:0000313" key="3">
    <source>
        <dbReference type="Proteomes" id="UP000073816"/>
    </source>
</evidence>
<dbReference type="OrthoDB" id="825129at2"/>
<name>A0A142EMT0_9BACT</name>
<proteinExistence type="predicted"/>
<dbReference type="RefSeq" id="WP_067545962.1">
    <property type="nucleotide sequence ID" value="NZ_CP012836.1"/>
</dbReference>
<gene>
    <name evidence="2" type="ORF">AO498_08410</name>
</gene>
<accession>A0A142EMT0</accession>